<evidence type="ECO:0000313" key="2">
    <source>
        <dbReference type="EMBL" id="PIL20187.1"/>
    </source>
</evidence>
<organism evidence="2 3">
    <name type="scientific">Puniceibacterium antarcticum</name>
    <dbReference type="NCBI Taxonomy" id="1206336"/>
    <lineage>
        <taxon>Bacteria</taxon>
        <taxon>Pseudomonadati</taxon>
        <taxon>Pseudomonadota</taxon>
        <taxon>Alphaproteobacteria</taxon>
        <taxon>Rhodobacterales</taxon>
        <taxon>Paracoccaceae</taxon>
        <taxon>Puniceibacterium</taxon>
    </lineage>
</organism>
<feature type="transmembrane region" description="Helical" evidence="1">
    <location>
        <begin position="13"/>
        <end position="30"/>
    </location>
</feature>
<keyword evidence="1" id="KW-1133">Transmembrane helix</keyword>
<dbReference type="RefSeq" id="WP_099910960.1">
    <property type="nucleotide sequence ID" value="NZ_AWWI01000066.1"/>
</dbReference>
<dbReference type="EMBL" id="AWWI01000066">
    <property type="protein sequence ID" value="PIL20187.1"/>
    <property type="molecule type" value="Genomic_DNA"/>
</dbReference>
<sequence>MFEFLKNALSPELVVAFGSALAAVITAVLVRGKAPSSPSAASIVQQAIRPETEAEVRAADALEEISAAVKKMAESVDRIERSTFVLVDRSGRPH</sequence>
<keyword evidence="1" id="KW-0472">Membrane</keyword>
<keyword evidence="3" id="KW-1185">Reference proteome</keyword>
<evidence type="ECO:0000256" key="1">
    <source>
        <dbReference type="SAM" id="Phobius"/>
    </source>
</evidence>
<dbReference type="OrthoDB" id="7880234at2"/>
<dbReference type="Proteomes" id="UP000231259">
    <property type="component" value="Unassembled WGS sequence"/>
</dbReference>
<protein>
    <submittedName>
        <fullName evidence="2">Uncharacterized protein</fullName>
    </submittedName>
</protein>
<name>A0A2G8RF42_9RHOB</name>
<evidence type="ECO:0000313" key="3">
    <source>
        <dbReference type="Proteomes" id="UP000231259"/>
    </source>
</evidence>
<accession>A0A2G8RF42</accession>
<proteinExistence type="predicted"/>
<gene>
    <name evidence="2" type="ORF">P775_10995</name>
</gene>
<dbReference type="AlphaFoldDB" id="A0A2G8RF42"/>
<comment type="caution">
    <text evidence="2">The sequence shown here is derived from an EMBL/GenBank/DDBJ whole genome shotgun (WGS) entry which is preliminary data.</text>
</comment>
<reference evidence="2 3" key="1">
    <citation type="submission" date="2013-09" db="EMBL/GenBank/DDBJ databases">
        <title>Genome sequencing of Phaeobacter antarcticus sp. nov. SM1211.</title>
        <authorList>
            <person name="Zhang X.-Y."/>
            <person name="Liu C."/>
            <person name="Chen X.-L."/>
            <person name="Xie B.-B."/>
            <person name="Qin Q.-L."/>
            <person name="Rong J.-C."/>
            <person name="Zhang Y.-Z."/>
        </authorList>
    </citation>
    <scope>NUCLEOTIDE SEQUENCE [LARGE SCALE GENOMIC DNA]</scope>
    <source>
        <strain evidence="2 3">SM1211</strain>
    </source>
</reference>
<keyword evidence="1" id="KW-0812">Transmembrane</keyword>